<feature type="transmembrane region" description="Helical" evidence="1">
    <location>
        <begin position="217"/>
        <end position="237"/>
    </location>
</feature>
<proteinExistence type="predicted"/>
<dbReference type="EMBL" id="NOZQ01000150">
    <property type="protein sequence ID" value="OYD14984.1"/>
    <property type="molecule type" value="Genomic_DNA"/>
</dbReference>
<feature type="transmembrane region" description="Helical" evidence="1">
    <location>
        <begin position="176"/>
        <end position="205"/>
    </location>
</feature>
<gene>
    <name evidence="2" type="ORF">CH333_06865</name>
</gene>
<sequence>MSGTRSASLWLFIAFVAFYTITMSGHIYSYDDEVKLKVTESIIERGAVSIGTSGKDKAVYSYFPIGSSIAYIPFYLLGRCLSSLVPSLPSGQMIEFCVSWYNIPITALIMVCIFLLLSDIGFGKRSSVLTCVILGLGTTLWPYSKQAWSEPTVGLLLLTGLLALNRYLRGPDAGKAFLVGILIGLSGCFRLETVICVLPFIVAIGVTPKGIDNHRRLIYLLFFVLGVSLFWSLNLVYNNARYGNIFAFGYSSTISKLTSVGTYSLTRLLERMGQLSFSLSKGVFIFSLPIVLFFFSIKQFYIREKTLTLVAISIIVLVFGFLCLVGGSRWAWGPRYLVYIVPLLILPVATLIKNSSRRVRRSVWIVFTFGFLINLLGVSTSHTVVMEKILHEWGEDALRESYSAAFPPPEHSTLFRAGKEFSYYMRSNNLTRSPGLTDTEIRYGTFDFWFTLGYFRGIPLLIIIPGVFFWVAILCFAIWRLQRALNSSSV</sequence>
<name>A0A235BRY0_UNCW3</name>
<keyword evidence="1" id="KW-0812">Transmembrane</keyword>
<feature type="transmembrane region" description="Helical" evidence="1">
    <location>
        <begin position="336"/>
        <end position="352"/>
    </location>
</feature>
<keyword evidence="1" id="KW-0472">Membrane</keyword>
<feature type="transmembrane region" description="Helical" evidence="1">
    <location>
        <begin position="364"/>
        <end position="385"/>
    </location>
</feature>
<feature type="transmembrane region" description="Helical" evidence="1">
    <location>
        <begin position="59"/>
        <end position="77"/>
    </location>
</feature>
<protein>
    <recommendedName>
        <fullName evidence="4">Glycosyltransferase RgtA/B/C/D-like domain-containing protein</fullName>
    </recommendedName>
</protein>
<feature type="transmembrane region" description="Helical" evidence="1">
    <location>
        <begin position="153"/>
        <end position="170"/>
    </location>
</feature>
<reference evidence="2 3" key="1">
    <citation type="submission" date="2017-07" db="EMBL/GenBank/DDBJ databases">
        <title>Recovery of genomes from metagenomes via a dereplication, aggregation, and scoring strategy.</title>
        <authorList>
            <person name="Sieber C.M."/>
            <person name="Probst A.J."/>
            <person name="Sharrar A."/>
            <person name="Thomas B.C."/>
            <person name="Hess M."/>
            <person name="Tringe S.G."/>
            <person name="Banfield J.F."/>
        </authorList>
    </citation>
    <scope>NUCLEOTIDE SEQUENCE [LARGE SCALE GENOMIC DNA]</scope>
    <source>
        <strain evidence="2">JGI_Cruoil_03_44_89</strain>
    </source>
</reference>
<comment type="caution">
    <text evidence="2">The sequence shown here is derived from an EMBL/GenBank/DDBJ whole genome shotgun (WGS) entry which is preliminary data.</text>
</comment>
<keyword evidence="1" id="KW-1133">Transmembrane helix</keyword>
<dbReference type="AlphaFoldDB" id="A0A235BRY0"/>
<evidence type="ECO:0008006" key="4">
    <source>
        <dbReference type="Google" id="ProtNLM"/>
    </source>
</evidence>
<evidence type="ECO:0000256" key="1">
    <source>
        <dbReference type="SAM" id="Phobius"/>
    </source>
</evidence>
<feature type="transmembrane region" description="Helical" evidence="1">
    <location>
        <begin position="458"/>
        <end position="479"/>
    </location>
</feature>
<feature type="transmembrane region" description="Helical" evidence="1">
    <location>
        <begin position="98"/>
        <end position="117"/>
    </location>
</feature>
<feature type="transmembrane region" description="Helical" evidence="1">
    <location>
        <begin position="7"/>
        <end position="28"/>
    </location>
</feature>
<accession>A0A235BRY0</accession>
<organism evidence="2 3">
    <name type="scientific">candidate division WOR-3 bacterium JGI_Cruoil_03_44_89</name>
    <dbReference type="NCBI Taxonomy" id="1973748"/>
    <lineage>
        <taxon>Bacteria</taxon>
        <taxon>Bacteria division WOR-3</taxon>
    </lineage>
</organism>
<evidence type="ECO:0000313" key="3">
    <source>
        <dbReference type="Proteomes" id="UP000215215"/>
    </source>
</evidence>
<dbReference type="Proteomes" id="UP000215215">
    <property type="component" value="Unassembled WGS sequence"/>
</dbReference>
<feature type="transmembrane region" description="Helical" evidence="1">
    <location>
        <begin position="307"/>
        <end position="330"/>
    </location>
</feature>
<evidence type="ECO:0000313" key="2">
    <source>
        <dbReference type="EMBL" id="OYD14984.1"/>
    </source>
</evidence>
<feature type="transmembrane region" description="Helical" evidence="1">
    <location>
        <begin position="275"/>
        <end position="295"/>
    </location>
</feature>